<gene>
    <name evidence="2" type="ORF">BKA67DRAFT_535728</name>
</gene>
<comment type="caution">
    <text evidence="2">The sequence shown here is derived from an EMBL/GenBank/DDBJ whole genome shotgun (WGS) entry which is preliminary data.</text>
</comment>
<dbReference type="RefSeq" id="XP_045958677.1">
    <property type="nucleotide sequence ID" value="XM_046100056.1"/>
</dbReference>
<organism evidence="2 3">
    <name type="scientific">Truncatella angustata</name>
    <dbReference type="NCBI Taxonomy" id="152316"/>
    <lineage>
        <taxon>Eukaryota</taxon>
        <taxon>Fungi</taxon>
        <taxon>Dikarya</taxon>
        <taxon>Ascomycota</taxon>
        <taxon>Pezizomycotina</taxon>
        <taxon>Sordariomycetes</taxon>
        <taxon>Xylariomycetidae</taxon>
        <taxon>Amphisphaeriales</taxon>
        <taxon>Sporocadaceae</taxon>
        <taxon>Truncatella</taxon>
    </lineage>
</organism>
<feature type="region of interest" description="Disordered" evidence="1">
    <location>
        <begin position="105"/>
        <end position="127"/>
    </location>
</feature>
<protein>
    <submittedName>
        <fullName evidence="2">Uncharacterized protein</fullName>
    </submittedName>
</protein>
<dbReference type="AlphaFoldDB" id="A0A9P8ZX37"/>
<dbReference type="Proteomes" id="UP000758603">
    <property type="component" value="Unassembled WGS sequence"/>
</dbReference>
<sequence length="260" mass="28717">MGGNNDARATATKKSIVGLLLRSQFEFAMFGCIRSEVRESKEGARDYYQDYYHSTGAVTRHETVLCDDEMRQVGGVDVVALWMEGRSDRSSVCYFWTNKTRDDENGRLTTPDSDLRPQTQTSDSRTDQNDWLITINGGCLEVGAVICVSKAKAKAKTKAKTKAKAKAKAKADQNQPKKSKQQESHPKVKVLTAAAVRTWTLVRKNGVCPNGELRGSNDIQLKLKPPDFDFWPLATVQSTAGGSPDVDLPTPPSELLLTYN</sequence>
<dbReference type="EMBL" id="JAGPXC010000004">
    <property type="protein sequence ID" value="KAH6654407.1"/>
    <property type="molecule type" value="Genomic_DNA"/>
</dbReference>
<dbReference type="GeneID" id="70128948"/>
<feature type="compositionally biased region" description="Basic residues" evidence="1">
    <location>
        <begin position="159"/>
        <end position="168"/>
    </location>
</feature>
<name>A0A9P8ZX37_9PEZI</name>
<keyword evidence="3" id="KW-1185">Reference proteome</keyword>
<accession>A0A9P8ZX37</accession>
<feature type="region of interest" description="Disordered" evidence="1">
    <location>
        <begin position="159"/>
        <end position="187"/>
    </location>
</feature>
<proteinExistence type="predicted"/>
<evidence type="ECO:0000256" key="1">
    <source>
        <dbReference type="SAM" id="MobiDB-lite"/>
    </source>
</evidence>
<feature type="compositionally biased region" description="Polar residues" evidence="1">
    <location>
        <begin position="107"/>
        <end position="123"/>
    </location>
</feature>
<evidence type="ECO:0000313" key="2">
    <source>
        <dbReference type="EMBL" id="KAH6654407.1"/>
    </source>
</evidence>
<reference evidence="2" key="1">
    <citation type="journal article" date="2021" name="Nat. Commun.">
        <title>Genetic determinants of endophytism in the Arabidopsis root mycobiome.</title>
        <authorList>
            <person name="Mesny F."/>
            <person name="Miyauchi S."/>
            <person name="Thiergart T."/>
            <person name="Pickel B."/>
            <person name="Atanasova L."/>
            <person name="Karlsson M."/>
            <person name="Huettel B."/>
            <person name="Barry K.W."/>
            <person name="Haridas S."/>
            <person name="Chen C."/>
            <person name="Bauer D."/>
            <person name="Andreopoulos W."/>
            <person name="Pangilinan J."/>
            <person name="LaButti K."/>
            <person name="Riley R."/>
            <person name="Lipzen A."/>
            <person name="Clum A."/>
            <person name="Drula E."/>
            <person name="Henrissat B."/>
            <person name="Kohler A."/>
            <person name="Grigoriev I.V."/>
            <person name="Martin F.M."/>
            <person name="Hacquard S."/>
        </authorList>
    </citation>
    <scope>NUCLEOTIDE SEQUENCE</scope>
    <source>
        <strain evidence="2">MPI-SDFR-AT-0073</strain>
    </source>
</reference>
<evidence type="ECO:0000313" key="3">
    <source>
        <dbReference type="Proteomes" id="UP000758603"/>
    </source>
</evidence>